<dbReference type="Proteomes" id="UP001497472">
    <property type="component" value="Unassembled WGS sequence"/>
</dbReference>
<comment type="caution">
    <text evidence="1">The sequence shown here is derived from an EMBL/GenBank/DDBJ whole genome shotgun (WGS) entry which is preliminary data.</text>
</comment>
<dbReference type="EMBL" id="CAVLEF010000003">
    <property type="protein sequence ID" value="CAK1542639.1"/>
    <property type="molecule type" value="Genomic_DNA"/>
</dbReference>
<proteinExistence type="predicted"/>
<evidence type="ECO:0000313" key="1">
    <source>
        <dbReference type="EMBL" id="CAK1542639.1"/>
    </source>
</evidence>
<organism evidence="1 2">
    <name type="scientific">Leptosia nina</name>
    <dbReference type="NCBI Taxonomy" id="320188"/>
    <lineage>
        <taxon>Eukaryota</taxon>
        <taxon>Metazoa</taxon>
        <taxon>Ecdysozoa</taxon>
        <taxon>Arthropoda</taxon>
        <taxon>Hexapoda</taxon>
        <taxon>Insecta</taxon>
        <taxon>Pterygota</taxon>
        <taxon>Neoptera</taxon>
        <taxon>Endopterygota</taxon>
        <taxon>Lepidoptera</taxon>
        <taxon>Glossata</taxon>
        <taxon>Ditrysia</taxon>
        <taxon>Papilionoidea</taxon>
        <taxon>Pieridae</taxon>
        <taxon>Pierinae</taxon>
        <taxon>Leptosia</taxon>
    </lineage>
</organism>
<gene>
    <name evidence="1" type="ORF">LNINA_LOCUS2516</name>
</gene>
<evidence type="ECO:0000313" key="2">
    <source>
        <dbReference type="Proteomes" id="UP001497472"/>
    </source>
</evidence>
<dbReference type="AlphaFoldDB" id="A0AAV1IZS0"/>
<keyword evidence="2" id="KW-1185">Reference proteome</keyword>
<sequence>MIPGKAIEEDNTEKIFFLKRAFHFLNESIPADTLIAFKSTIGDWSGDITDKSLFNLWHSTKTEVEALRMEDSDLRHENRTSSLTADFNIPAPISDLATADMELVHELPGPPSSTADFNIPAPISDLATADMELVHELPGRPSSTVLKY</sequence>
<name>A0AAV1IZS0_9NEOP</name>
<accession>A0AAV1IZS0</accession>
<reference evidence="1 2" key="1">
    <citation type="submission" date="2023-11" db="EMBL/GenBank/DDBJ databases">
        <authorList>
            <person name="Okamura Y."/>
        </authorList>
    </citation>
    <scope>NUCLEOTIDE SEQUENCE [LARGE SCALE GENOMIC DNA]</scope>
</reference>
<protein>
    <submittedName>
        <fullName evidence="1">Uncharacterized protein</fullName>
    </submittedName>
</protein>